<dbReference type="AlphaFoldDB" id="A0A1M7GLX7"/>
<sequence length="70" mass="7419">MEKKIGVGIVGASPLNPGCAVAAHIPAIQALPEYYELKAVSLKLYLSSVPGRLGNMSIKKGQITLNVSRR</sequence>
<accession>A0A1M7GLX7</accession>
<gene>
    <name evidence="1" type="ORF">SAMN02745189_01677</name>
</gene>
<reference evidence="1 2" key="1">
    <citation type="submission" date="2016-11" db="EMBL/GenBank/DDBJ databases">
        <authorList>
            <person name="Jaros S."/>
            <person name="Januszkiewicz K."/>
            <person name="Wedrychowicz H."/>
        </authorList>
    </citation>
    <scope>NUCLEOTIDE SEQUENCE [LARGE SCALE GENOMIC DNA]</scope>
    <source>
        <strain evidence="1 2">DSM 16010</strain>
    </source>
</reference>
<proteinExistence type="predicted"/>
<evidence type="ECO:0000313" key="1">
    <source>
        <dbReference type="EMBL" id="SHM16889.1"/>
    </source>
</evidence>
<keyword evidence="2" id="KW-1185">Reference proteome</keyword>
<name>A0A1M7GLX7_9BACL</name>
<organism evidence="1 2">
    <name type="scientific">Lacicoccus alkaliphilus DSM 16010</name>
    <dbReference type="NCBI Taxonomy" id="1123231"/>
    <lineage>
        <taxon>Bacteria</taxon>
        <taxon>Bacillati</taxon>
        <taxon>Bacillota</taxon>
        <taxon>Bacilli</taxon>
        <taxon>Bacillales</taxon>
        <taxon>Salinicoccaceae</taxon>
        <taxon>Lacicoccus</taxon>
    </lineage>
</organism>
<dbReference type="Proteomes" id="UP000184206">
    <property type="component" value="Unassembled WGS sequence"/>
</dbReference>
<dbReference type="RefSeq" id="WP_072710120.1">
    <property type="nucleotide sequence ID" value="NZ_FRCF01000006.1"/>
</dbReference>
<protein>
    <submittedName>
        <fullName evidence="1">Uncharacterized protein</fullName>
    </submittedName>
</protein>
<evidence type="ECO:0000313" key="2">
    <source>
        <dbReference type="Proteomes" id="UP000184206"/>
    </source>
</evidence>
<dbReference type="EMBL" id="FRCF01000006">
    <property type="protein sequence ID" value="SHM16889.1"/>
    <property type="molecule type" value="Genomic_DNA"/>
</dbReference>